<feature type="compositionally biased region" description="Gly residues" evidence="8">
    <location>
        <begin position="354"/>
        <end position="378"/>
    </location>
</feature>
<proteinExistence type="predicted"/>
<dbReference type="InterPro" id="IPR001054">
    <property type="entry name" value="A/G_cyclase"/>
</dbReference>
<evidence type="ECO:0000256" key="5">
    <source>
        <dbReference type="ARBA" id="ARBA00023136"/>
    </source>
</evidence>
<protein>
    <submittedName>
        <fullName evidence="11">Uncharacterized protein LOC127749336</fullName>
    </submittedName>
</protein>
<keyword evidence="2" id="KW-0812">Transmembrane</keyword>
<dbReference type="Pfam" id="PF00211">
    <property type="entry name" value="Guanylate_cyc"/>
    <property type="match status" value="1"/>
</dbReference>
<evidence type="ECO:0000256" key="1">
    <source>
        <dbReference type="ARBA" id="ARBA00004370"/>
    </source>
</evidence>
<dbReference type="PROSITE" id="PS50125">
    <property type="entry name" value="GUANYLATE_CYCLASE_2"/>
    <property type="match status" value="1"/>
</dbReference>
<dbReference type="Proteomes" id="UP000504606">
    <property type="component" value="Unplaced"/>
</dbReference>
<dbReference type="GeneID" id="127749336"/>
<dbReference type="GO" id="GO:0000166">
    <property type="term" value="F:nucleotide binding"/>
    <property type="evidence" value="ECO:0007669"/>
    <property type="project" value="UniProtKB-KW"/>
</dbReference>
<dbReference type="GO" id="GO:0004016">
    <property type="term" value="F:adenylate cyclase activity"/>
    <property type="evidence" value="ECO:0007669"/>
    <property type="project" value="TreeGrafter"/>
</dbReference>
<dbReference type="GO" id="GO:0001653">
    <property type="term" value="F:peptide receptor activity"/>
    <property type="evidence" value="ECO:0007669"/>
    <property type="project" value="TreeGrafter"/>
</dbReference>
<dbReference type="InterPro" id="IPR050401">
    <property type="entry name" value="Cyclic_nucleotide_synthase"/>
</dbReference>
<evidence type="ECO:0000256" key="8">
    <source>
        <dbReference type="SAM" id="MobiDB-lite"/>
    </source>
</evidence>
<feature type="compositionally biased region" description="Basic and acidic residues" evidence="8">
    <location>
        <begin position="392"/>
        <end position="404"/>
    </location>
</feature>
<dbReference type="PANTHER" id="PTHR11920:SF462">
    <property type="entry name" value="GUANYLATE CYCLASE"/>
    <property type="match status" value="1"/>
</dbReference>
<comment type="subcellular location">
    <subcellularLocation>
        <location evidence="1">Membrane</location>
    </subcellularLocation>
</comment>
<dbReference type="CDD" id="cd07302">
    <property type="entry name" value="CHD"/>
    <property type="match status" value="1"/>
</dbReference>
<dbReference type="Gene3D" id="3.30.70.1230">
    <property type="entry name" value="Nucleotide cyclase"/>
    <property type="match status" value="1"/>
</dbReference>
<feature type="region of interest" description="Disordered" evidence="8">
    <location>
        <begin position="347"/>
        <end position="431"/>
    </location>
</feature>
<keyword evidence="6" id="KW-0325">Glycoprotein</keyword>
<reference evidence="11" key="1">
    <citation type="submission" date="2025-08" db="UniProtKB">
        <authorList>
            <consortium name="RefSeq"/>
        </authorList>
    </citation>
    <scope>IDENTIFICATION</scope>
    <source>
        <tissue evidence="11">Whole organism</tissue>
    </source>
</reference>
<sequence>MPRYCLFGDTVNTASRMESTGSAWRIHISEATKKKLDEFNAYSIEYRGMTELKGKGLMPTYWLLGKKGFDKEMPIPPPIGESHGLDESLLLPPKVAVPAPSGSAALSDLQSAAVKRRSFESCSSGEAQQSQQSMDVGVGKTPLQAAISAGDAESAEKRASRMLVCASIDNERTPTRRGSLQLATESAKISLYTMSISDSRSGSRDNQDHEVEPEVHVQVGAPAAPVVAAASSNPTTPLPLTSASRSETAPSAVSFITSPGISTPFSTSEVAVDLLGVSFLNPPGTWRSSSTNLSGPPRAKKPSAFLEEEDLSSGFNHYRCLAPHEPPQSRVSNLNSLGRGFLKRQYSLDRGDDPAGGSGAGGGGGPAGGPGAGSGTAGRGLHKQNSAGAAHDLQRIEEVPRERLPPTPAVLVRPRDLSNVSSKSVSAESLA</sequence>
<dbReference type="KEGG" id="foc:127749336"/>
<feature type="compositionally biased region" description="Low complexity" evidence="8">
    <location>
        <begin position="417"/>
        <end position="431"/>
    </location>
</feature>
<keyword evidence="7" id="KW-0456">Lyase</keyword>
<dbReference type="InterPro" id="IPR029787">
    <property type="entry name" value="Nucleotide_cyclase"/>
</dbReference>
<dbReference type="GO" id="GO:0007168">
    <property type="term" value="P:receptor guanylyl cyclase signaling pathway"/>
    <property type="evidence" value="ECO:0007669"/>
    <property type="project" value="TreeGrafter"/>
</dbReference>
<keyword evidence="5" id="KW-0472">Membrane</keyword>
<keyword evidence="4" id="KW-1133">Transmembrane helix</keyword>
<accession>A0A9C6WZJ1</accession>
<dbReference type="GO" id="GO:0035556">
    <property type="term" value="P:intracellular signal transduction"/>
    <property type="evidence" value="ECO:0007669"/>
    <property type="project" value="InterPro"/>
</dbReference>
<gene>
    <name evidence="11" type="primary">LOC127749336</name>
</gene>
<dbReference type="GO" id="GO:0004383">
    <property type="term" value="F:guanylate cyclase activity"/>
    <property type="evidence" value="ECO:0007669"/>
    <property type="project" value="TreeGrafter"/>
</dbReference>
<dbReference type="PANTHER" id="PTHR11920">
    <property type="entry name" value="GUANYLYL CYCLASE"/>
    <property type="match status" value="1"/>
</dbReference>
<evidence type="ECO:0000313" key="11">
    <source>
        <dbReference type="RefSeq" id="XP_052123138.1"/>
    </source>
</evidence>
<name>A0A9C6WZJ1_FRAOC</name>
<evidence type="ECO:0000256" key="6">
    <source>
        <dbReference type="ARBA" id="ARBA00023180"/>
    </source>
</evidence>
<dbReference type="OrthoDB" id="1890790at2759"/>
<evidence type="ECO:0000256" key="7">
    <source>
        <dbReference type="ARBA" id="ARBA00023239"/>
    </source>
</evidence>
<dbReference type="AlphaFoldDB" id="A0A9C6WZJ1"/>
<dbReference type="RefSeq" id="XP_052123138.1">
    <property type="nucleotide sequence ID" value="XM_052267178.1"/>
</dbReference>
<evidence type="ECO:0000256" key="2">
    <source>
        <dbReference type="ARBA" id="ARBA00022692"/>
    </source>
</evidence>
<evidence type="ECO:0000256" key="3">
    <source>
        <dbReference type="ARBA" id="ARBA00022741"/>
    </source>
</evidence>
<keyword evidence="10" id="KW-1185">Reference proteome</keyword>
<dbReference type="GO" id="GO:0005886">
    <property type="term" value="C:plasma membrane"/>
    <property type="evidence" value="ECO:0007669"/>
    <property type="project" value="TreeGrafter"/>
</dbReference>
<feature type="domain" description="Guanylate cyclase" evidence="9">
    <location>
        <begin position="1"/>
        <end position="18"/>
    </location>
</feature>
<organism evidence="10 11">
    <name type="scientific">Frankliniella occidentalis</name>
    <name type="common">Western flower thrips</name>
    <name type="synonym">Euthrips occidentalis</name>
    <dbReference type="NCBI Taxonomy" id="133901"/>
    <lineage>
        <taxon>Eukaryota</taxon>
        <taxon>Metazoa</taxon>
        <taxon>Ecdysozoa</taxon>
        <taxon>Arthropoda</taxon>
        <taxon>Hexapoda</taxon>
        <taxon>Insecta</taxon>
        <taxon>Pterygota</taxon>
        <taxon>Neoptera</taxon>
        <taxon>Paraneoptera</taxon>
        <taxon>Thysanoptera</taxon>
        <taxon>Terebrantia</taxon>
        <taxon>Thripoidea</taxon>
        <taxon>Thripidae</taxon>
        <taxon>Frankliniella</taxon>
    </lineage>
</organism>
<evidence type="ECO:0000313" key="10">
    <source>
        <dbReference type="Proteomes" id="UP000504606"/>
    </source>
</evidence>
<evidence type="ECO:0000256" key="4">
    <source>
        <dbReference type="ARBA" id="ARBA00022989"/>
    </source>
</evidence>
<dbReference type="SUPFAM" id="SSF55073">
    <property type="entry name" value="Nucleotide cyclase"/>
    <property type="match status" value="1"/>
</dbReference>
<keyword evidence="3" id="KW-0547">Nucleotide-binding</keyword>
<evidence type="ECO:0000259" key="9">
    <source>
        <dbReference type="PROSITE" id="PS50125"/>
    </source>
</evidence>